<dbReference type="AlphaFoldDB" id="A0A4Y9SNZ3"/>
<reference evidence="2 3" key="1">
    <citation type="submission" date="2019-03" db="EMBL/GenBank/DDBJ databases">
        <title>Draft genome of Massilia hortus sp. nov., a novel bacterial species of the Oxalobacteraceae family.</title>
        <authorList>
            <person name="Peta V."/>
            <person name="Raths R."/>
            <person name="Bucking H."/>
        </authorList>
    </citation>
    <scope>NUCLEOTIDE SEQUENCE [LARGE SCALE GENOMIC DNA]</scope>
    <source>
        <strain evidence="2 3">ONC3</strain>
    </source>
</reference>
<keyword evidence="1" id="KW-1133">Transmembrane helix</keyword>
<protein>
    <submittedName>
        <fullName evidence="2">Uncharacterized protein</fullName>
    </submittedName>
</protein>
<dbReference type="Proteomes" id="UP000297258">
    <property type="component" value="Unassembled WGS sequence"/>
</dbReference>
<keyword evidence="1" id="KW-0812">Transmembrane</keyword>
<gene>
    <name evidence="2" type="ORF">E4O92_21640</name>
</gene>
<dbReference type="EMBL" id="SPUM01000140">
    <property type="protein sequence ID" value="TFW28255.1"/>
    <property type="molecule type" value="Genomic_DNA"/>
</dbReference>
<dbReference type="RefSeq" id="WP_135191739.1">
    <property type="nucleotide sequence ID" value="NZ_SPUM01000140.1"/>
</dbReference>
<accession>A0A4Y9SNZ3</accession>
<proteinExistence type="predicted"/>
<keyword evidence="3" id="KW-1185">Reference proteome</keyword>
<name>A0A4Y9SNZ3_9BURK</name>
<feature type="transmembrane region" description="Helical" evidence="1">
    <location>
        <begin position="7"/>
        <end position="31"/>
    </location>
</feature>
<comment type="caution">
    <text evidence="2">The sequence shown here is derived from an EMBL/GenBank/DDBJ whole genome shotgun (WGS) entry which is preliminary data.</text>
</comment>
<keyword evidence="1" id="KW-0472">Membrane</keyword>
<feature type="transmembrane region" description="Helical" evidence="1">
    <location>
        <begin position="43"/>
        <end position="61"/>
    </location>
</feature>
<evidence type="ECO:0000313" key="2">
    <source>
        <dbReference type="EMBL" id="TFW28255.1"/>
    </source>
</evidence>
<feature type="transmembrane region" description="Helical" evidence="1">
    <location>
        <begin position="107"/>
        <end position="126"/>
    </location>
</feature>
<organism evidence="2 3">
    <name type="scientific">Massilia horti</name>
    <dbReference type="NCBI Taxonomy" id="2562153"/>
    <lineage>
        <taxon>Bacteria</taxon>
        <taxon>Pseudomonadati</taxon>
        <taxon>Pseudomonadota</taxon>
        <taxon>Betaproteobacteria</taxon>
        <taxon>Burkholderiales</taxon>
        <taxon>Oxalobacteraceae</taxon>
        <taxon>Telluria group</taxon>
        <taxon>Massilia</taxon>
    </lineage>
</organism>
<evidence type="ECO:0000256" key="1">
    <source>
        <dbReference type="SAM" id="Phobius"/>
    </source>
</evidence>
<evidence type="ECO:0000313" key="3">
    <source>
        <dbReference type="Proteomes" id="UP000297258"/>
    </source>
</evidence>
<feature type="transmembrane region" description="Helical" evidence="1">
    <location>
        <begin position="73"/>
        <end position="95"/>
    </location>
</feature>
<sequence>MNWRLLFQAVIVGTARNVLFCSLLLAVGYATLSLFEWRNAVDWTNVAGMLYAVGALSGAWEMWNCRGRQRMRFLTLSTLQAATFGAGNAVAWTLIAGFCGHWEWGNIGSASFGMGALAFFLTCFPLQRTN</sequence>